<gene>
    <name evidence="2" type="ORF">TM448A01932_0017</name>
    <name evidence="3" type="ORF">TM448B00709_0019</name>
</gene>
<dbReference type="NCBIfam" id="TIGR01725">
    <property type="entry name" value="phge_HK97_gp10"/>
    <property type="match status" value="1"/>
</dbReference>
<feature type="compositionally biased region" description="Basic and acidic residues" evidence="1">
    <location>
        <begin position="49"/>
        <end position="59"/>
    </location>
</feature>
<dbReference type="Pfam" id="PF04883">
    <property type="entry name" value="HK97-gp10_like"/>
    <property type="match status" value="1"/>
</dbReference>
<evidence type="ECO:0000256" key="1">
    <source>
        <dbReference type="SAM" id="MobiDB-lite"/>
    </source>
</evidence>
<dbReference type="InterPro" id="IPR010064">
    <property type="entry name" value="HK97-gp10_tail"/>
</dbReference>
<proteinExistence type="predicted"/>
<evidence type="ECO:0000313" key="3">
    <source>
        <dbReference type="EMBL" id="QJH96361.1"/>
    </source>
</evidence>
<sequence length="149" mass="16726">MNRTRVKVEGLRELDQALKELKLSTARNVGRRTLKAALEPMAEAARQNVAKDRSGELRESIGVTSGRPKGRGYRRVNRIEVHMGPGRQPQAIQEEFGNRRQSPRPFMRPAWEAGKGQALESVKTILTEEIAKATQRAARKAMRQKKGGK</sequence>
<dbReference type="EMBL" id="MT144648">
    <property type="protein sequence ID" value="QJH96361.1"/>
    <property type="molecule type" value="Genomic_DNA"/>
</dbReference>
<organism evidence="2">
    <name type="scientific">viral metagenome</name>
    <dbReference type="NCBI Taxonomy" id="1070528"/>
    <lineage>
        <taxon>unclassified sequences</taxon>
        <taxon>metagenomes</taxon>
        <taxon>organismal metagenomes</taxon>
    </lineage>
</organism>
<name>A0A6H1ZTS5_9ZZZZ</name>
<feature type="region of interest" description="Disordered" evidence="1">
    <location>
        <begin position="45"/>
        <end position="115"/>
    </location>
</feature>
<accession>A0A6H1ZTS5</accession>
<evidence type="ECO:0000313" key="2">
    <source>
        <dbReference type="EMBL" id="QJA50974.1"/>
    </source>
</evidence>
<reference evidence="2" key="1">
    <citation type="submission" date="2020-03" db="EMBL/GenBank/DDBJ databases">
        <title>The deep terrestrial virosphere.</title>
        <authorList>
            <person name="Holmfeldt K."/>
            <person name="Nilsson E."/>
            <person name="Simone D."/>
            <person name="Lopez-Fernandez M."/>
            <person name="Wu X."/>
            <person name="de Brujin I."/>
            <person name="Lundin D."/>
            <person name="Andersson A."/>
            <person name="Bertilsson S."/>
            <person name="Dopson M."/>
        </authorList>
    </citation>
    <scope>NUCLEOTIDE SEQUENCE</scope>
    <source>
        <strain evidence="2">TM448A01932</strain>
        <strain evidence="3">TM448B00709</strain>
    </source>
</reference>
<dbReference type="AlphaFoldDB" id="A0A6H1ZTS5"/>
<dbReference type="EMBL" id="MT144228">
    <property type="protein sequence ID" value="QJA50974.1"/>
    <property type="molecule type" value="Genomic_DNA"/>
</dbReference>
<protein>
    <submittedName>
        <fullName evidence="2">Putative tail protein</fullName>
    </submittedName>
</protein>